<dbReference type="Pfam" id="PF12974">
    <property type="entry name" value="Phosphonate-bd"/>
    <property type="match status" value="1"/>
</dbReference>
<evidence type="ECO:0000313" key="2">
    <source>
        <dbReference type="Proteomes" id="UP001518989"/>
    </source>
</evidence>
<dbReference type="Proteomes" id="UP001518989">
    <property type="component" value="Unassembled WGS sequence"/>
</dbReference>
<dbReference type="RefSeq" id="WP_237180831.1">
    <property type="nucleotide sequence ID" value="NZ_CP061177.1"/>
</dbReference>
<sequence>MITKRHLLTATAALGTAGALGFNIRPAHAEVNRLRVSHGYGILYLPLIVMRDQKMMEKQAEKAGLGGMAMEWQTLDGGNVINDAMLAGSLDIAGTGSPGFITLWAKARGIPRAEVIGVSGMSTCALVLNANRPHLKTLADFTPNDKIALPGIKTSLAAVVLQMLVAKQFGAENYAKLDPMTVGLPHPEAAQALLSGKTEIAAHFASPPFSIIELNNPSIHKVIAASDVLGDSTLDVIFAPKRFVDANPRTMQVFLAALDEANEFISKDPMAAAQAFNRVTRTTATDEDVVKMIKDPDTRFSATPHGVLEYSRFMHSVGTVRNRADSWKDLFMPALHDRQGS</sequence>
<name>A0ABS3KSE1_9PROT</name>
<organism evidence="1 2">
    <name type="scientific">Roseomonas haemaphysalidis</name>
    <dbReference type="NCBI Taxonomy" id="2768162"/>
    <lineage>
        <taxon>Bacteria</taxon>
        <taxon>Pseudomonadati</taxon>
        <taxon>Pseudomonadota</taxon>
        <taxon>Alphaproteobacteria</taxon>
        <taxon>Acetobacterales</taxon>
        <taxon>Roseomonadaceae</taxon>
        <taxon>Roseomonas</taxon>
    </lineage>
</organism>
<comment type="caution">
    <text evidence="1">The sequence shown here is derived from an EMBL/GenBank/DDBJ whole genome shotgun (WGS) entry which is preliminary data.</text>
</comment>
<dbReference type="PROSITE" id="PS51318">
    <property type="entry name" value="TAT"/>
    <property type="match status" value="1"/>
</dbReference>
<dbReference type="PANTHER" id="PTHR30024">
    <property type="entry name" value="ALIPHATIC SULFONATES-BINDING PROTEIN-RELATED"/>
    <property type="match status" value="1"/>
</dbReference>
<accession>A0ABS3KSE1</accession>
<dbReference type="SUPFAM" id="SSF53850">
    <property type="entry name" value="Periplasmic binding protein-like II"/>
    <property type="match status" value="1"/>
</dbReference>
<protein>
    <submittedName>
        <fullName evidence="1">ABC transporter substrate-binding protein</fullName>
    </submittedName>
</protein>
<gene>
    <name evidence="1" type="ORF">IAI61_15095</name>
</gene>
<proteinExistence type="predicted"/>
<evidence type="ECO:0000313" key="1">
    <source>
        <dbReference type="EMBL" id="MBO1080366.1"/>
    </source>
</evidence>
<dbReference type="Gene3D" id="3.40.190.10">
    <property type="entry name" value="Periplasmic binding protein-like II"/>
    <property type="match status" value="2"/>
</dbReference>
<dbReference type="PANTHER" id="PTHR30024:SF2">
    <property type="entry name" value="ABC TRANSPORTER SUBSTRATE-BINDING PROTEIN"/>
    <property type="match status" value="1"/>
</dbReference>
<dbReference type="InterPro" id="IPR006311">
    <property type="entry name" value="TAT_signal"/>
</dbReference>
<reference evidence="1 2" key="1">
    <citation type="submission" date="2020-09" db="EMBL/GenBank/DDBJ databases">
        <title>Roseomonas.</title>
        <authorList>
            <person name="Zhu W."/>
        </authorList>
    </citation>
    <scope>NUCLEOTIDE SEQUENCE [LARGE SCALE GENOMIC DNA]</scope>
    <source>
        <strain evidence="1 2">573</strain>
    </source>
</reference>
<keyword evidence="2" id="KW-1185">Reference proteome</keyword>
<dbReference type="EMBL" id="JACTNG010000008">
    <property type="protein sequence ID" value="MBO1080366.1"/>
    <property type="molecule type" value="Genomic_DNA"/>
</dbReference>